<accession>A0A1I2ULT8</accession>
<sequence>MNQLTWTHHDDGRWTGSTTDESLVWVVYGVGLLMLDGQVFGDYDTTPQAQHAAQVWTEAAARA</sequence>
<dbReference type="RefSeq" id="WP_092884019.1">
    <property type="nucleotide sequence ID" value="NZ_FOOI01000008.1"/>
</dbReference>
<reference evidence="1 4" key="2">
    <citation type="submission" date="2020-07" db="EMBL/GenBank/DDBJ databases">
        <title>Sequencing the genomes of 1000 actinobacteria strains.</title>
        <authorList>
            <person name="Klenk H.-P."/>
        </authorList>
    </citation>
    <scope>NUCLEOTIDE SEQUENCE [LARGE SCALE GENOMIC DNA]</scope>
    <source>
        <strain evidence="1 4">DSM 45117</strain>
    </source>
</reference>
<dbReference type="EMBL" id="JACBZA010000001">
    <property type="protein sequence ID" value="NYH86647.1"/>
    <property type="molecule type" value="Genomic_DNA"/>
</dbReference>
<evidence type="ECO:0000313" key="2">
    <source>
        <dbReference type="EMBL" id="SFG78013.1"/>
    </source>
</evidence>
<protein>
    <submittedName>
        <fullName evidence="2">Uncharacterized protein</fullName>
    </submittedName>
</protein>
<name>A0A1I2ULT8_9ACTN</name>
<evidence type="ECO:0000313" key="3">
    <source>
        <dbReference type="Proteomes" id="UP000199052"/>
    </source>
</evidence>
<gene>
    <name evidence="1" type="ORF">FHR37_005498</name>
    <name evidence="2" type="ORF">SAMN05421678_108233</name>
</gene>
<evidence type="ECO:0000313" key="1">
    <source>
        <dbReference type="EMBL" id="NYH86647.1"/>
    </source>
</evidence>
<evidence type="ECO:0000313" key="4">
    <source>
        <dbReference type="Proteomes" id="UP000533017"/>
    </source>
</evidence>
<dbReference type="Proteomes" id="UP000533017">
    <property type="component" value="Unassembled WGS sequence"/>
</dbReference>
<dbReference type="Proteomes" id="UP000199052">
    <property type="component" value="Unassembled WGS sequence"/>
</dbReference>
<dbReference type="EMBL" id="FOOI01000008">
    <property type="protein sequence ID" value="SFG78013.1"/>
    <property type="molecule type" value="Genomic_DNA"/>
</dbReference>
<organism evidence="2 3">
    <name type="scientific">Actinopolymorpha cephalotaxi</name>
    <dbReference type="NCBI Taxonomy" id="504797"/>
    <lineage>
        <taxon>Bacteria</taxon>
        <taxon>Bacillati</taxon>
        <taxon>Actinomycetota</taxon>
        <taxon>Actinomycetes</taxon>
        <taxon>Propionibacteriales</taxon>
        <taxon>Actinopolymorphaceae</taxon>
        <taxon>Actinopolymorpha</taxon>
    </lineage>
</organism>
<proteinExistence type="predicted"/>
<keyword evidence="4" id="KW-1185">Reference proteome</keyword>
<reference evidence="2 3" key="1">
    <citation type="submission" date="2016-10" db="EMBL/GenBank/DDBJ databases">
        <authorList>
            <person name="de Groot N.N."/>
        </authorList>
    </citation>
    <scope>NUCLEOTIDE SEQUENCE [LARGE SCALE GENOMIC DNA]</scope>
    <source>
        <strain evidence="2 3">CPCC 202808</strain>
    </source>
</reference>
<dbReference type="STRING" id="504797.SAMN05421678_108233"/>
<dbReference type="AlphaFoldDB" id="A0A1I2ULT8"/>